<protein>
    <submittedName>
        <fullName evidence="1">Uncharacterized protein</fullName>
    </submittedName>
</protein>
<sequence>MRAPCSRATLVSGATLTTSNKLCKISLLRIVAESDIPIVGYIASHCSKIISCRGFAAPAMRITYDTEGLMVAVTGAISAPRLCPIKPIERVSTNSLLLRKSTAYAASSAWSRMVALKKLPSDSAAPLSSYLKTAKPVRVRKSDITRNVLWPKIVWLRSDAPDPEIKTTAGYCPSLEGVVIVPFSLIPSFLFRNSMSSEKYGRGSFGSWGLSAIEKGNVSTF</sequence>
<gene>
    <name evidence="1" type="ORF">SDC9_76384</name>
</gene>
<reference evidence="1" key="1">
    <citation type="submission" date="2019-08" db="EMBL/GenBank/DDBJ databases">
        <authorList>
            <person name="Kucharzyk K."/>
            <person name="Murdoch R.W."/>
            <person name="Higgins S."/>
            <person name="Loffler F."/>
        </authorList>
    </citation>
    <scope>NUCLEOTIDE SEQUENCE</scope>
</reference>
<dbReference type="AlphaFoldDB" id="A0A644YTP5"/>
<name>A0A644YTP5_9ZZZZ</name>
<evidence type="ECO:0000313" key="1">
    <source>
        <dbReference type="EMBL" id="MPM29843.1"/>
    </source>
</evidence>
<comment type="caution">
    <text evidence="1">The sequence shown here is derived from an EMBL/GenBank/DDBJ whole genome shotgun (WGS) entry which is preliminary data.</text>
</comment>
<organism evidence="1">
    <name type="scientific">bioreactor metagenome</name>
    <dbReference type="NCBI Taxonomy" id="1076179"/>
    <lineage>
        <taxon>unclassified sequences</taxon>
        <taxon>metagenomes</taxon>
        <taxon>ecological metagenomes</taxon>
    </lineage>
</organism>
<accession>A0A644YTP5</accession>
<proteinExistence type="predicted"/>
<dbReference type="EMBL" id="VSSQ01005624">
    <property type="protein sequence ID" value="MPM29843.1"/>
    <property type="molecule type" value="Genomic_DNA"/>
</dbReference>